<proteinExistence type="predicted"/>
<name>A0ABS7UIA0_9ACTN</name>
<keyword evidence="1" id="KW-0472">Membrane</keyword>
<keyword evidence="3" id="KW-1185">Reference proteome</keyword>
<dbReference type="RefSeq" id="WP_224124748.1">
    <property type="nucleotide sequence ID" value="NZ_JAIQZJ010000013.1"/>
</dbReference>
<dbReference type="EMBL" id="JAIQZJ010000013">
    <property type="protein sequence ID" value="MBZ5740391.1"/>
    <property type="molecule type" value="Genomic_DNA"/>
</dbReference>
<keyword evidence="1" id="KW-0812">Transmembrane</keyword>
<feature type="transmembrane region" description="Helical" evidence="1">
    <location>
        <begin position="72"/>
        <end position="90"/>
    </location>
</feature>
<dbReference type="Proteomes" id="UP000780875">
    <property type="component" value="Unassembled WGS sequence"/>
</dbReference>
<keyword evidence="1" id="KW-1133">Transmembrane helix</keyword>
<evidence type="ECO:0000313" key="3">
    <source>
        <dbReference type="Proteomes" id="UP000780875"/>
    </source>
</evidence>
<sequence length="135" mass="13804">MTRIVIGAVGVALAAYGGWLLLTRGHDLLGLDGVVAWLAAGVVLHDGVLAVLTIVLAGVALRLAPTAARAPLAVGFVVLGPLTLLAVPVLGRFGARADNPTLLDRDYTAGWLALAGLTALAVVVASLVRSRRRGR</sequence>
<gene>
    <name evidence="2" type="ORF">K8U61_19610</name>
</gene>
<evidence type="ECO:0000313" key="2">
    <source>
        <dbReference type="EMBL" id="MBZ5740391.1"/>
    </source>
</evidence>
<comment type="caution">
    <text evidence="2">The sequence shown here is derived from an EMBL/GenBank/DDBJ whole genome shotgun (WGS) entry which is preliminary data.</text>
</comment>
<reference evidence="2 3" key="1">
    <citation type="submission" date="2021-09" db="EMBL/GenBank/DDBJ databases">
        <title>Whole genome sequence of Nocardioides sp. GBK3QG-3.</title>
        <authorList>
            <person name="Tuo L."/>
        </authorList>
    </citation>
    <scope>NUCLEOTIDE SEQUENCE [LARGE SCALE GENOMIC DNA]</scope>
    <source>
        <strain evidence="2 3">GBK3QG-3</strain>
    </source>
</reference>
<evidence type="ECO:0008006" key="4">
    <source>
        <dbReference type="Google" id="ProtNLM"/>
    </source>
</evidence>
<accession>A0ABS7UIA0</accession>
<feature type="transmembrane region" description="Helical" evidence="1">
    <location>
        <begin position="110"/>
        <end position="128"/>
    </location>
</feature>
<organism evidence="2 3">
    <name type="scientific">Nocardioides mangrovi</name>
    <dbReference type="NCBI Taxonomy" id="2874580"/>
    <lineage>
        <taxon>Bacteria</taxon>
        <taxon>Bacillati</taxon>
        <taxon>Actinomycetota</taxon>
        <taxon>Actinomycetes</taxon>
        <taxon>Propionibacteriales</taxon>
        <taxon>Nocardioidaceae</taxon>
        <taxon>Nocardioides</taxon>
    </lineage>
</organism>
<evidence type="ECO:0000256" key="1">
    <source>
        <dbReference type="SAM" id="Phobius"/>
    </source>
</evidence>
<feature type="transmembrane region" description="Helical" evidence="1">
    <location>
        <begin position="5"/>
        <end position="22"/>
    </location>
</feature>
<feature type="transmembrane region" description="Helical" evidence="1">
    <location>
        <begin position="34"/>
        <end position="60"/>
    </location>
</feature>
<protein>
    <recommendedName>
        <fullName evidence="4">DUF2834 domain-containing protein</fullName>
    </recommendedName>
</protein>